<proteinExistence type="predicted"/>
<sequence length="40" mass="4494">MKSVIRPGRVFVDFRYNPSTVLSRGAARPDQNDRAQPFSG</sequence>
<protein>
    <submittedName>
        <fullName evidence="1">Uncharacterized protein</fullName>
    </submittedName>
</protein>
<keyword evidence="2" id="KW-1185">Reference proteome</keyword>
<accession>A0A160HUV0</accession>
<name>A0A160HUV0_9SPHN</name>
<geneLocation type="plasmid" evidence="2"/>
<dbReference type="EMBL" id="CP015441">
    <property type="protein sequence ID" value="ANC50774.1"/>
    <property type="molecule type" value="Genomic_DNA"/>
</dbReference>
<organism evidence="1 2">
    <name type="scientific">Aurantiacibacter atlanticus</name>
    <dbReference type="NCBI Taxonomy" id="1648404"/>
    <lineage>
        <taxon>Bacteria</taxon>
        <taxon>Pseudomonadati</taxon>
        <taxon>Pseudomonadota</taxon>
        <taxon>Alphaproteobacteria</taxon>
        <taxon>Sphingomonadales</taxon>
        <taxon>Erythrobacteraceae</taxon>
        <taxon>Aurantiacibacter</taxon>
    </lineage>
</organism>
<evidence type="ECO:0000313" key="2">
    <source>
        <dbReference type="Proteomes" id="UP000059113"/>
    </source>
</evidence>
<reference evidence="1 2" key="1">
    <citation type="submission" date="2016-04" db="EMBL/GenBank/DDBJ databases">
        <title>The complete genome sequence of Erythrobacter atlanticus s21-N3.</title>
        <authorList>
            <person name="Wang W."/>
            <person name="Wang L."/>
            <person name="Zhuang L."/>
            <person name="Shao Z."/>
        </authorList>
    </citation>
    <scope>NUCLEOTIDE SEQUENCE [LARGE SCALE GENOMIC DNA]</scope>
    <source>
        <strain evidence="2">s21-N3</strain>
        <plasmid evidence="2">Plasmid</plasmid>
    </source>
</reference>
<dbReference type="KEGG" id="ery:CP97_15083"/>
<keyword evidence="1" id="KW-0614">Plasmid</keyword>
<gene>
    <name evidence="1" type="ORF">CP97_15083</name>
</gene>
<dbReference type="AlphaFoldDB" id="A0A160HUV0"/>
<evidence type="ECO:0000313" key="1">
    <source>
        <dbReference type="EMBL" id="ANC50774.1"/>
    </source>
</evidence>
<dbReference type="Proteomes" id="UP000059113">
    <property type="component" value="Plasmid"/>
</dbReference>